<dbReference type="KEGG" id="gbi:PG2T_04520"/>
<dbReference type="InterPro" id="IPR012902">
    <property type="entry name" value="N_methyl_site"/>
</dbReference>
<evidence type="ECO:0000256" key="10">
    <source>
        <dbReference type="ARBA" id="ARBA00030775"/>
    </source>
</evidence>
<dbReference type="GO" id="GO:0015628">
    <property type="term" value="P:protein secretion by the type II secretion system"/>
    <property type="evidence" value="ECO:0007669"/>
    <property type="project" value="InterPro"/>
</dbReference>
<keyword evidence="7" id="KW-1133">Transmembrane helix</keyword>
<organism evidence="12 13">
    <name type="scientific">Immundisolibacter cernigliae</name>
    <dbReference type="NCBI Taxonomy" id="1810504"/>
    <lineage>
        <taxon>Bacteria</taxon>
        <taxon>Pseudomonadati</taxon>
        <taxon>Pseudomonadota</taxon>
        <taxon>Gammaproteobacteria</taxon>
        <taxon>Immundisolibacterales</taxon>
        <taxon>Immundisolibacteraceae</taxon>
        <taxon>Immundisolibacter</taxon>
    </lineage>
</organism>
<evidence type="ECO:0000256" key="7">
    <source>
        <dbReference type="ARBA" id="ARBA00022989"/>
    </source>
</evidence>
<evidence type="ECO:0000256" key="5">
    <source>
        <dbReference type="ARBA" id="ARBA00022519"/>
    </source>
</evidence>
<sequence>MHRQHAFTLLELVVVLALIGVILSFARLSLGDGGAAARLEQDARTLAAALRLAHDEAVLDGREFGLRLAGDGYDFMQLSGKTWRPLTGRQPLRARRLGAGQQLTLRVDGYPVALAGSLDGVDRPQVFLLSSGEATPFCVAVESREQRVWQVCAQADGEIAVTAPGVAG</sequence>
<evidence type="ECO:0000256" key="6">
    <source>
        <dbReference type="ARBA" id="ARBA00022692"/>
    </source>
</evidence>
<dbReference type="Pfam" id="PF07963">
    <property type="entry name" value="N_methyl"/>
    <property type="match status" value="1"/>
</dbReference>
<evidence type="ECO:0000313" key="12">
    <source>
        <dbReference type="EMBL" id="ANX03528.1"/>
    </source>
</evidence>
<dbReference type="FunCoup" id="A0A1B1YRU1">
    <property type="interactions" value="62"/>
</dbReference>
<protein>
    <recommendedName>
        <fullName evidence="2">Type II secretion system protein H</fullName>
    </recommendedName>
    <alternativeName>
        <fullName evidence="10">General secretion pathway protein H</fullName>
    </alternativeName>
</protein>
<dbReference type="InterPro" id="IPR049875">
    <property type="entry name" value="TypeII_GspH"/>
</dbReference>
<dbReference type="GO" id="GO:0005886">
    <property type="term" value="C:plasma membrane"/>
    <property type="evidence" value="ECO:0007669"/>
    <property type="project" value="UniProtKB-SubCell"/>
</dbReference>
<dbReference type="InterPro" id="IPR045584">
    <property type="entry name" value="Pilin-like"/>
</dbReference>
<keyword evidence="5" id="KW-0997">Cell inner membrane</keyword>
<dbReference type="STRING" id="1810504.PG2T_04520"/>
<evidence type="ECO:0000256" key="1">
    <source>
        <dbReference type="ARBA" id="ARBA00004377"/>
    </source>
</evidence>
<dbReference type="Gene3D" id="3.55.40.10">
    <property type="entry name" value="minor pseudopilin epsh domain"/>
    <property type="match status" value="1"/>
</dbReference>
<dbReference type="NCBIfam" id="TIGR02532">
    <property type="entry name" value="IV_pilin_GFxxxE"/>
    <property type="match status" value="1"/>
</dbReference>
<reference evidence="13" key="1">
    <citation type="submission" date="2016-03" db="EMBL/GenBank/DDBJ databases">
        <title>Complete genome sequence of Solimmundus cernigliae, representing a novel lineage of polycyclic aromatic hydrocarbon degraders within the Gammaproteobacteria.</title>
        <authorList>
            <person name="Singleton D.R."/>
            <person name="Dickey A.N."/>
            <person name="Scholl E.H."/>
            <person name="Wright F.A."/>
            <person name="Aitken M.D."/>
        </authorList>
    </citation>
    <scope>NUCLEOTIDE SEQUENCE [LARGE SCALE GENOMIC DNA]</scope>
    <source>
        <strain evidence="13">TR3.2</strain>
    </source>
</reference>
<dbReference type="RefSeq" id="WP_068803025.1">
    <property type="nucleotide sequence ID" value="NZ_CP014671.1"/>
</dbReference>
<keyword evidence="8" id="KW-0472">Membrane</keyword>
<dbReference type="Pfam" id="PF12019">
    <property type="entry name" value="GspH"/>
    <property type="match status" value="1"/>
</dbReference>
<dbReference type="AlphaFoldDB" id="A0A1B1YRU1"/>
<accession>A0A1B1YRU1</accession>
<dbReference type="Proteomes" id="UP000092952">
    <property type="component" value="Chromosome"/>
</dbReference>
<evidence type="ECO:0000256" key="9">
    <source>
        <dbReference type="ARBA" id="ARBA00025772"/>
    </source>
</evidence>
<dbReference type="GO" id="GO:0015627">
    <property type="term" value="C:type II protein secretion system complex"/>
    <property type="evidence" value="ECO:0007669"/>
    <property type="project" value="InterPro"/>
</dbReference>
<dbReference type="OrthoDB" id="5730913at2"/>
<dbReference type="SUPFAM" id="SSF54523">
    <property type="entry name" value="Pili subunits"/>
    <property type="match status" value="1"/>
</dbReference>
<dbReference type="NCBIfam" id="TIGR01708">
    <property type="entry name" value="typeII_sec_gspH"/>
    <property type="match status" value="1"/>
</dbReference>
<comment type="subcellular location">
    <subcellularLocation>
        <location evidence="1">Cell inner membrane</location>
        <topology evidence="1">Single-pass membrane protein</topology>
    </subcellularLocation>
</comment>
<proteinExistence type="inferred from homology"/>
<dbReference type="InterPro" id="IPR022346">
    <property type="entry name" value="T2SS_GspH"/>
</dbReference>
<dbReference type="InterPro" id="IPR002416">
    <property type="entry name" value="T2SS_protein-GspH"/>
</dbReference>
<evidence type="ECO:0000259" key="11">
    <source>
        <dbReference type="Pfam" id="PF12019"/>
    </source>
</evidence>
<keyword evidence="4" id="KW-0488">Methylation</keyword>
<evidence type="ECO:0000256" key="8">
    <source>
        <dbReference type="ARBA" id="ARBA00023136"/>
    </source>
</evidence>
<evidence type="ECO:0000313" key="13">
    <source>
        <dbReference type="Proteomes" id="UP000092952"/>
    </source>
</evidence>
<name>A0A1B1YRU1_9GAMM</name>
<gene>
    <name evidence="12" type="ORF">PG2T_04520</name>
</gene>
<feature type="domain" description="General secretion pathway GspH" evidence="11">
    <location>
        <begin position="43"/>
        <end position="157"/>
    </location>
</feature>
<dbReference type="InParanoid" id="A0A1B1YRU1"/>
<dbReference type="PRINTS" id="PR00885">
    <property type="entry name" value="BCTERIALGSPH"/>
</dbReference>
<keyword evidence="3" id="KW-1003">Cell membrane</keyword>
<dbReference type="EMBL" id="CP014671">
    <property type="protein sequence ID" value="ANX03528.1"/>
    <property type="molecule type" value="Genomic_DNA"/>
</dbReference>
<keyword evidence="6" id="KW-0812">Transmembrane</keyword>
<evidence type="ECO:0000256" key="4">
    <source>
        <dbReference type="ARBA" id="ARBA00022481"/>
    </source>
</evidence>
<evidence type="ECO:0000256" key="2">
    <source>
        <dbReference type="ARBA" id="ARBA00021549"/>
    </source>
</evidence>
<keyword evidence="13" id="KW-1185">Reference proteome</keyword>
<evidence type="ECO:0000256" key="3">
    <source>
        <dbReference type="ARBA" id="ARBA00022475"/>
    </source>
</evidence>
<comment type="similarity">
    <text evidence="9">Belongs to the GSP H family.</text>
</comment>